<dbReference type="NCBIfam" id="TIGR00724">
    <property type="entry name" value="urea_amlyse_rel"/>
    <property type="match status" value="1"/>
</dbReference>
<gene>
    <name evidence="6" type="ORF">DC432_08700</name>
</gene>
<dbReference type="Gene3D" id="3.30.1360.40">
    <property type="match status" value="1"/>
</dbReference>
<accession>A0A2T7WKD2</accession>
<dbReference type="GO" id="GO:0016787">
    <property type="term" value="F:hydrolase activity"/>
    <property type="evidence" value="ECO:0007669"/>
    <property type="project" value="UniProtKB-KW"/>
</dbReference>
<dbReference type="InterPro" id="IPR003833">
    <property type="entry name" value="CT_C_D"/>
</dbReference>
<keyword evidence="3" id="KW-0067">ATP-binding</keyword>
<evidence type="ECO:0000256" key="3">
    <source>
        <dbReference type="ARBA" id="ARBA00022840"/>
    </source>
</evidence>
<dbReference type="Pfam" id="PF02682">
    <property type="entry name" value="CT_C_D"/>
    <property type="match status" value="1"/>
</dbReference>
<evidence type="ECO:0000256" key="1">
    <source>
        <dbReference type="ARBA" id="ARBA00022741"/>
    </source>
</evidence>
<name>A0A2T7WKD2_MICTE</name>
<proteinExistence type="predicted"/>
<feature type="domain" description="Carboxyltransferase" evidence="4">
    <location>
        <begin position="1"/>
        <end position="192"/>
    </location>
</feature>
<dbReference type="InterPro" id="IPR052708">
    <property type="entry name" value="PxpC"/>
</dbReference>
<dbReference type="SMART" id="SM00796">
    <property type="entry name" value="AHS1"/>
    <property type="match status" value="1"/>
</dbReference>
<dbReference type="PANTHER" id="PTHR43309">
    <property type="entry name" value="5-OXOPROLINASE SUBUNIT C"/>
    <property type="match status" value="1"/>
</dbReference>
<dbReference type="Gene3D" id="2.40.100.10">
    <property type="entry name" value="Cyclophilin-like"/>
    <property type="match status" value="2"/>
</dbReference>
<protein>
    <submittedName>
        <fullName evidence="6">Allophanate hydrolase</fullName>
    </submittedName>
</protein>
<evidence type="ECO:0000313" key="6">
    <source>
        <dbReference type="EMBL" id="PVE73128.1"/>
    </source>
</evidence>
<sequence length="515" mass="53065">MTLRAMGERAILAEVADLSSVLSLHAALAADPPPGIDELVPAARTVLVAFDPSRLSAPAVRAWIRAAGSATAPAAAPGPLVEIPARYDGADLTDTAQLLGLTVAQLVARHAAAEWTVAFTGFAPGFAYLVSPDWRFDVPRLAAPRTRVPAGAVGVAGEFTGAYPRETPGGWRLLATTDVRLFDPDAARPVLLPPRARVRFVPSRALAAAASPPPVSRVASGAREERVDAVPPASLRILAPGASATIQDLGRPHRAALGVARSGALDRGALRVANRLVGNAESAAGVEVVLGGLRVRAERDTWVAVTGALADLRIDGVPVPAYAPVRLAAGAELDIGVARAGVRLYLGARGGVLSSRVLGSAASDSLAGLGRAPLAAGDVLSLGRPAGAVPVVDAFPWTVPPARVDVPVGEGPRADWFAPSAWSTLTRASWTVSSRADRVGIRLDGPVLDRLRHHELPSEAMRPGAIQVPPHGRPVVLLADGPVTGGYPVIGVVPDAALDALAQARPGDLVRFRGR</sequence>
<dbReference type="SUPFAM" id="SSF160467">
    <property type="entry name" value="PH0987 N-terminal domain-like"/>
    <property type="match status" value="1"/>
</dbReference>
<dbReference type="PANTHER" id="PTHR43309:SF3">
    <property type="entry name" value="5-OXOPROLINASE SUBUNIT C"/>
    <property type="match status" value="1"/>
</dbReference>
<evidence type="ECO:0000256" key="2">
    <source>
        <dbReference type="ARBA" id="ARBA00022801"/>
    </source>
</evidence>
<feature type="domain" description="Carboxyltransferase" evidence="5">
    <location>
        <begin position="256"/>
        <end position="515"/>
    </location>
</feature>
<dbReference type="GO" id="GO:0005524">
    <property type="term" value="F:ATP binding"/>
    <property type="evidence" value="ECO:0007669"/>
    <property type="project" value="UniProtKB-KW"/>
</dbReference>
<dbReference type="SUPFAM" id="SSF50891">
    <property type="entry name" value="Cyclophilin-like"/>
    <property type="match status" value="2"/>
</dbReference>
<organism evidence="6 7">
    <name type="scientific">Microbacterium testaceum</name>
    <name type="common">Aureobacterium testaceum</name>
    <name type="synonym">Brevibacterium testaceum</name>
    <dbReference type="NCBI Taxonomy" id="2033"/>
    <lineage>
        <taxon>Bacteria</taxon>
        <taxon>Bacillati</taxon>
        <taxon>Actinomycetota</taxon>
        <taxon>Actinomycetes</taxon>
        <taxon>Micrococcales</taxon>
        <taxon>Microbacteriaceae</taxon>
        <taxon>Microbacterium</taxon>
    </lineage>
</organism>
<dbReference type="EMBL" id="QDFT01000017">
    <property type="protein sequence ID" value="PVE73128.1"/>
    <property type="molecule type" value="Genomic_DNA"/>
</dbReference>
<dbReference type="InterPro" id="IPR029000">
    <property type="entry name" value="Cyclophilin-like_dom_sf"/>
</dbReference>
<dbReference type="SMART" id="SM00797">
    <property type="entry name" value="AHS2"/>
    <property type="match status" value="1"/>
</dbReference>
<reference evidence="6 7" key="1">
    <citation type="submission" date="2018-04" db="EMBL/GenBank/DDBJ databases">
        <authorList>
            <person name="Go L.Y."/>
            <person name="Mitchell J.A."/>
        </authorList>
    </citation>
    <scope>NUCLEOTIDE SEQUENCE [LARGE SCALE GENOMIC DNA]</scope>
    <source>
        <strain evidence="6 7">TPD7010</strain>
    </source>
</reference>
<dbReference type="AlphaFoldDB" id="A0A2T7WKD2"/>
<evidence type="ECO:0000259" key="4">
    <source>
        <dbReference type="SMART" id="SM00796"/>
    </source>
</evidence>
<keyword evidence="2 6" id="KW-0378">Hydrolase</keyword>
<dbReference type="Proteomes" id="UP000244649">
    <property type="component" value="Unassembled WGS sequence"/>
</dbReference>
<dbReference type="InterPro" id="IPR003778">
    <property type="entry name" value="CT_A_B"/>
</dbReference>
<evidence type="ECO:0000313" key="7">
    <source>
        <dbReference type="Proteomes" id="UP000244649"/>
    </source>
</evidence>
<dbReference type="Pfam" id="PF02626">
    <property type="entry name" value="CT_A_B"/>
    <property type="match status" value="1"/>
</dbReference>
<keyword evidence="1" id="KW-0547">Nucleotide-binding</keyword>
<comment type="caution">
    <text evidence="6">The sequence shown here is derived from an EMBL/GenBank/DDBJ whole genome shotgun (WGS) entry which is preliminary data.</text>
</comment>
<evidence type="ECO:0000259" key="5">
    <source>
        <dbReference type="SMART" id="SM00797"/>
    </source>
</evidence>